<dbReference type="EMBL" id="CAXAMN010023531">
    <property type="protein sequence ID" value="CAK9078257.1"/>
    <property type="molecule type" value="Genomic_DNA"/>
</dbReference>
<feature type="region of interest" description="Disordered" evidence="1">
    <location>
        <begin position="194"/>
        <end position="262"/>
    </location>
</feature>
<name>A0ABP0PSJ2_9DINO</name>
<organism evidence="2 3">
    <name type="scientific">Durusdinium trenchii</name>
    <dbReference type="NCBI Taxonomy" id="1381693"/>
    <lineage>
        <taxon>Eukaryota</taxon>
        <taxon>Sar</taxon>
        <taxon>Alveolata</taxon>
        <taxon>Dinophyceae</taxon>
        <taxon>Suessiales</taxon>
        <taxon>Symbiodiniaceae</taxon>
        <taxon>Durusdinium</taxon>
    </lineage>
</organism>
<proteinExistence type="predicted"/>
<evidence type="ECO:0000313" key="3">
    <source>
        <dbReference type="Proteomes" id="UP001642484"/>
    </source>
</evidence>
<keyword evidence="3" id="KW-1185">Reference proteome</keyword>
<comment type="caution">
    <text evidence="2">The sequence shown here is derived from an EMBL/GenBank/DDBJ whole genome shotgun (WGS) entry which is preliminary data.</text>
</comment>
<accession>A0ABP0PSJ2</accession>
<reference evidence="2 3" key="1">
    <citation type="submission" date="2024-02" db="EMBL/GenBank/DDBJ databases">
        <authorList>
            <person name="Chen Y."/>
            <person name="Shah S."/>
            <person name="Dougan E. K."/>
            <person name="Thang M."/>
            <person name="Chan C."/>
        </authorList>
    </citation>
    <scope>NUCLEOTIDE SEQUENCE [LARGE SCALE GENOMIC DNA]</scope>
</reference>
<protein>
    <submittedName>
        <fullName evidence="2">Uncharacterized protein</fullName>
    </submittedName>
</protein>
<gene>
    <name evidence="2" type="ORF">CCMP2556_LOCUS38567</name>
</gene>
<evidence type="ECO:0000313" key="2">
    <source>
        <dbReference type="EMBL" id="CAK9078257.1"/>
    </source>
</evidence>
<evidence type="ECO:0000256" key="1">
    <source>
        <dbReference type="SAM" id="MobiDB-lite"/>
    </source>
</evidence>
<dbReference type="Proteomes" id="UP001642484">
    <property type="component" value="Unassembled WGS sequence"/>
</dbReference>
<sequence length="396" mass="43630">MLAKDNTSLCRRCFYCKRGSCDNMSVSELLSNLASCPAFEDKFMRMRAAATTFQISHPGKKYRHEKPDLKVLLEKKEEDYIDVSEVLTWYSLKRFCDDRFKDVRFKNDAQRKAFLLKKGIKLQRDEQGVDGVAVPKSGGGGDEKEIKVGRRLAAAKIKQQDFGEAPDRDQLSAMQAKNAAGLSEELQAALGQDEMDDNAGDSEDEDAASSASSAFGLGLEKAAPKRRFPKKATPTPQDVKASQVHGAPNGPNSNEKKKDPKVQSALNAADRALKSLQQVDALALWKGTLKESEIRARVFKASSSIVELEQIESCLTDSKPKSEIRSVVDTLNPLVSQVPVLQDAFAKLRANTKSLMESLADKTFQKDLEEALKSNLMNAETLSGILLHLGQKTMEA</sequence>
<feature type="compositionally biased region" description="Acidic residues" evidence="1">
    <location>
        <begin position="194"/>
        <end position="207"/>
    </location>
</feature>